<sequence length="213" mass="24043">MAVTITLLLVVVTLGGGACANFYQIAFPSPRLGYVYKMGNPNAPVHLEMFFDAQCSDAKLGYQAVFETAEYYGPDTLYLVMYGIPLPYHRGAFISHQALRAVDQLDSSRTVEYIHLLFENQYRINGSPANVSEAELFVILTELATVLGIPEEDFVTEFGKPMTDVRCRFEMKMANTRGVYGSPWFFLNGMTVVEYFPVWTFDDWKAIIDPLLV</sequence>
<evidence type="ECO:0000256" key="1">
    <source>
        <dbReference type="SAM" id="SignalP"/>
    </source>
</evidence>
<proteinExistence type="predicted"/>
<dbReference type="PANTHER" id="PTHR33875:SF2">
    <property type="entry name" value="ACR183CP"/>
    <property type="match status" value="1"/>
</dbReference>
<dbReference type="InterPro" id="IPR036249">
    <property type="entry name" value="Thioredoxin-like_sf"/>
</dbReference>
<keyword evidence="3" id="KW-1185">Reference proteome</keyword>
<dbReference type="Proteomes" id="UP000694865">
    <property type="component" value="Unplaced"/>
</dbReference>
<dbReference type="InterPro" id="IPR012336">
    <property type="entry name" value="Thioredoxin-like_fold"/>
</dbReference>
<dbReference type="GeneID" id="102806998"/>
<name>A0ABM0MNM3_SACKO</name>
<feature type="domain" description="Thioredoxin-like fold" evidence="2">
    <location>
        <begin position="38"/>
        <end position="209"/>
    </location>
</feature>
<protein>
    <submittedName>
        <fullName evidence="4">Uncharacterized protein LOC102806998</fullName>
    </submittedName>
</protein>
<evidence type="ECO:0000313" key="3">
    <source>
        <dbReference type="Proteomes" id="UP000694865"/>
    </source>
</evidence>
<evidence type="ECO:0000313" key="4">
    <source>
        <dbReference type="RefSeq" id="XP_006821614.1"/>
    </source>
</evidence>
<dbReference type="SUPFAM" id="SSF52833">
    <property type="entry name" value="Thioredoxin-like"/>
    <property type="match status" value="1"/>
</dbReference>
<dbReference type="Gene3D" id="3.40.30.10">
    <property type="entry name" value="Glutaredoxin"/>
    <property type="match status" value="1"/>
</dbReference>
<dbReference type="PANTHER" id="PTHR33875">
    <property type="entry name" value="OS09G0542200 PROTEIN"/>
    <property type="match status" value="1"/>
</dbReference>
<keyword evidence="1" id="KW-0732">Signal</keyword>
<dbReference type="RefSeq" id="XP_006821614.1">
    <property type="nucleotide sequence ID" value="XM_006821551.1"/>
</dbReference>
<reference evidence="4" key="1">
    <citation type="submission" date="2025-08" db="UniProtKB">
        <authorList>
            <consortium name="RefSeq"/>
        </authorList>
    </citation>
    <scope>IDENTIFICATION</scope>
    <source>
        <tissue evidence="4">Testes</tissue>
    </source>
</reference>
<feature type="chain" id="PRO_5046293764" evidence="1">
    <location>
        <begin position="21"/>
        <end position="213"/>
    </location>
</feature>
<accession>A0ABM0MNM3</accession>
<evidence type="ECO:0000259" key="2">
    <source>
        <dbReference type="Pfam" id="PF13462"/>
    </source>
</evidence>
<dbReference type="Pfam" id="PF13462">
    <property type="entry name" value="Thioredoxin_4"/>
    <property type="match status" value="1"/>
</dbReference>
<organism evidence="3 4">
    <name type="scientific">Saccoglossus kowalevskii</name>
    <name type="common">Acorn worm</name>
    <dbReference type="NCBI Taxonomy" id="10224"/>
    <lineage>
        <taxon>Eukaryota</taxon>
        <taxon>Metazoa</taxon>
        <taxon>Hemichordata</taxon>
        <taxon>Enteropneusta</taxon>
        <taxon>Harrimaniidae</taxon>
        <taxon>Saccoglossus</taxon>
    </lineage>
</organism>
<feature type="signal peptide" evidence="1">
    <location>
        <begin position="1"/>
        <end position="20"/>
    </location>
</feature>
<gene>
    <name evidence="4" type="primary">LOC102806998</name>
</gene>